<reference evidence="2 3" key="1">
    <citation type="submission" date="2018-11" db="EMBL/GenBank/DDBJ databases">
        <title>Genome sequence of Saitozyma podzolica DSM 27192.</title>
        <authorList>
            <person name="Aliyu H."/>
            <person name="Gorte O."/>
            <person name="Ochsenreither K."/>
        </authorList>
    </citation>
    <scope>NUCLEOTIDE SEQUENCE [LARGE SCALE GENOMIC DNA]</scope>
    <source>
        <strain evidence="2 3">DSM 27192</strain>
    </source>
</reference>
<evidence type="ECO:0000256" key="1">
    <source>
        <dbReference type="SAM" id="MobiDB-lite"/>
    </source>
</evidence>
<dbReference type="Proteomes" id="UP000279259">
    <property type="component" value="Unassembled WGS sequence"/>
</dbReference>
<evidence type="ECO:0000313" key="3">
    <source>
        <dbReference type="Proteomes" id="UP000279259"/>
    </source>
</evidence>
<evidence type="ECO:0000313" key="2">
    <source>
        <dbReference type="EMBL" id="RSH85512.1"/>
    </source>
</evidence>
<feature type="region of interest" description="Disordered" evidence="1">
    <location>
        <begin position="116"/>
        <end position="143"/>
    </location>
</feature>
<feature type="compositionally biased region" description="Polar residues" evidence="1">
    <location>
        <begin position="125"/>
        <end position="135"/>
    </location>
</feature>
<organism evidence="2 3">
    <name type="scientific">Saitozyma podzolica</name>
    <dbReference type="NCBI Taxonomy" id="1890683"/>
    <lineage>
        <taxon>Eukaryota</taxon>
        <taxon>Fungi</taxon>
        <taxon>Dikarya</taxon>
        <taxon>Basidiomycota</taxon>
        <taxon>Agaricomycotina</taxon>
        <taxon>Tremellomycetes</taxon>
        <taxon>Tremellales</taxon>
        <taxon>Trimorphomycetaceae</taxon>
        <taxon>Saitozyma</taxon>
    </lineage>
</organism>
<proteinExistence type="predicted"/>
<comment type="caution">
    <text evidence="2">The sequence shown here is derived from an EMBL/GenBank/DDBJ whole genome shotgun (WGS) entry which is preliminary data.</text>
</comment>
<protein>
    <submittedName>
        <fullName evidence="2">Uncharacterized protein</fullName>
    </submittedName>
</protein>
<sequence>MKEKGGTTDGLDAAHTTHIRCHTAIVQAVPSTSAACWNDELKACGRTDVSSRASHEDYDHVFLSFLTDTPPSQAIKSYGLQVPVSKGLPVHESFHRPHEQAKYFIGTLYQPLGASRCDWNPPSSPETAETTSGSPTPAPGALPAGENIDISIVSLASQASQGTSPGVSWQRCRRGRYCPEGTAKLMGKHVSSTAREKRNRHSPGDRPFRPMVFFLGGMMLRQLRDALKSRKVLAGRVYSMLGRRLSLGLTEGRSELLGALGV</sequence>
<name>A0A427Y331_9TREE</name>
<dbReference type="AlphaFoldDB" id="A0A427Y331"/>
<accession>A0A427Y331</accession>
<gene>
    <name evidence="2" type="ORF">EHS25_004908</name>
</gene>
<dbReference type="EMBL" id="RSCD01000020">
    <property type="protein sequence ID" value="RSH85512.1"/>
    <property type="molecule type" value="Genomic_DNA"/>
</dbReference>
<keyword evidence="3" id="KW-1185">Reference proteome</keyword>